<comment type="caution">
    <text evidence="1">The sequence shown here is derived from an EMBL/GenBank/DDBJ whole genome shotgun (WGS) entry which is preliminary data.</text>
</comment>
<proteinExistence type="predicted"/>
<dbReference type="AlphaFoldDB" id="A0A1X2EQV9"/>
<dbReference type="EMBL" id="LQPZ01000008">
    <property type="protein sequence ID" value="ORX08081.1"/>
    <property type="molecule type" value="Genomic_DNA"/>
</dbReference>
<accession>A0A1X2EQV9</accession>
<gene>
    <name evidence="1" type="ORF">AWC30_04005</name>
</gene>
<organism evidence="1 2">
    <name type="scientific">Mycolicibacillus trivialis</name>
    <dbReference type="NCBI Taxonomy" id="1798"/>
    <lineage>
        <taxon>Bacteria</taxon>
        <taxon>Bacillati</taxon>
        <taxon>Actinomycetota</taxon>
        <taxon>Actinomycetes</taxon>
        <taxon>Mycobacteriales</taxon>
        <taxon>Mycobacteriaceae</taxon>
        <taxon>Mycolicibacillus</taxon>
    </lineage>
</organism>
<evidence type="ECO:0000313" key="2">
    <source>
        <dbReference type="Proteomes" id="UP000193090"/>
    </source>
</evidence>
<dbReference type="STRING" id="1798.AWC30_04005"/>
<protein>
    <submittedName>
        <fullName evidence="1">Uncharacterized protein</fullName>
    </submittedName>
</protein>
<sequence>MTPKLTAGNRLRRDLDAALAAAGKEIGTTLEWDERELDAIGRAAATADRVEELRAVFAAEQAGKARSGHLVRLSAEMRLLDRLVTDLLARLSIGVGPAKSARHVRAARRRWDRAN</sequence>
<name>A0A1X2EQV9_9MYCO</name>
<keyword evidence="2" id="KW-1185">Reference proteome</keyword>
<reference evidence="1 2" key="1">
    <citation type="submission" date="2016-01" db="EMBL/GenBank/DDBJ databases">
        <title>The new phylogeny of the genus Mycobacterium.</title>
        <authorList>
            <person name="Tarcisio F."/>
            <person name="Conor M."/>
            <person name="Antonella G."/>
            <person name="Elisabetta G."/>
            <person name="Giulia F.S."/>
            <person name="Sara T."/>
            <person name="Anna F."/>
            <person name="Clotilde B."/>
            <person name="Roberto B."/>
            <person name="Veronica D.S."/>
            <person name="Fabio R."/>
            <person name="Monica P."/>
            <person name="Olivier J."/>
            <person name="Enrico T."/>
            <person name="Nicola S."/>
        </authorList>
    </citation>
    <scope>NUCLEOTIDE SEQUENCE [LARGE SCALE GENOMIC DNA]</scope>
    <source>
        <strain evidence="1 2">DSM 44153</strain>
    </source>
</reference>
<dbReference type="RefSeq" id="WP_234807909.1">
    <property type="nucleotide sequence ID" value="NZ_JACKSN010000105.1"/>
</dbReference>
<evidence type="ECO:0000313" key="1">
    <source>
        <dbReference type="EMBL" id="ORX08081.1"/>
    </source>
</evidence>
<dbReference type="Proteomes" id="UP000193090">
    <property type="component" value="Unassembled WGS sequence"/>
</dbReference>